<accession>A0A177ZPA8</accession>
<dbReference type="PATRIC" id="fig|217031.6.peg.2953"/>
<dbReference type="GO" id="GO:0003676">
    <property type="term" value="F:nucleic acid binding"/>
    <property type="evidence" value="ECO:0007669"/>
    <property type="project" value="InterPro"/>
</dbReference>
<dbReference type="Pfam" id="PF13456">
    <property type="entry name" value="RVT_3"/>
    <property type="match status" value="1"/>
</dbReference>
<name>A0A177ZPA8_9BACI</name>
<protein>
    <recommendedName>
        <fullName evidence="1">RNase H type-1 domain-containing protein</fullName>
    </recommendedName>
</protein>
<evidence type="ECO:0000313" key="2">
    <source>
        <dbReference type="EMBL" id="OAK69821.1"/>
    </source>
</evidence>
<sequence length="224" mass="26132">MKVKVKFIYKTSPEIAIPMESAWFDQKLIKPLLMDLQKTGRAHNIIIMDEMEREWNQKQFTKLQKKQEEEPTDPVVYFDGGYNRELKKAGIGIVIYYKKGNTSYRDRINILLEELVSNNEAEYAALFNSLLILEEIGFKNIPVLFKGDAQGVIKQIEGEWPCYEEILNRWLDRIEEKIKKLGLKAKFEVIPRKENKEADMLATQALAHKNIRSHTEIDSGKLKD</sequence>
<dbReference type="OrthoDB" id="2680098at2"/>
<evidence type="ECO:0000313" key="3">
    <source>
        <dbReference type="Proteomes" id="UP000077881"/>
    </source>
</evidence>
<dbReference type="RefSeq" id="WP_057988188.1">
    <property type="nucleotide sequence ID" value="NZ_JAGGKH010000019.1"/>
</dbReference>
<dbReference type="CDD" id="cd09279">
    <property type="entry name" value="RNase_HI_like"/>
    <property type="match status" value="1"/>
</dbReference>
<reference evidence="2 3" key="1">
    <citation type="submission" date="2015-05" db="EMBL/GenBank/DDBJ databases">
        <title>Comparison of genome.</title>
        <authorList>
            <person name="Zheng Z."/>
            <person name="Sun M."/>
        </authorList>
    </citation>
    <scope>NUCLEOTIDE SEQUENCE [LARGE SCALE GENOMIC DNA]</scope>
    <source>
        <strain evidence="2 3">G25-74</strain>
    </source>
</reference>
<dbReference type="GO" id="GO:0004523">
    <property type="term" value="F:RNA-DNA hybrid ribonuclease activity"/>
    <property type="evidence" value="ECO:0007669"/>
    <property type="project" value="InterPro"/>
</dbReference>
<dbReference type="PROSITE" id="PS50879">
    <property type="entry name" value="RNASE_H_1"/>
    <property type="match status" value="1"/>
</dbReference>
<comment type="caution">
    <text evidence="2">The sequence shown here is derived from an EMBL/GenBank/DDBJ whole genome shotgun (WGS) entry which is preliminary data.</text>
</comment>
<keyword evidence="3" id="KW-1185">Reference proteome</keyword>
<dbReference type="SUPFAM" id="SSF53098">
    <property type="entry name" value="Ribonuclease H-like"/>
    <property type="match status" value="1"/>
</dbReference>
<dbReference type="NCBIfam" id="NF005822">
    <property type="entry name" value="PRK07708.1"/>
    <property type="match status" value="1"/>
</dbReference>
<dbReference type="AlphaFoldDB" id="A0A177ZPA8"/>
<dbReference type="InterPro" id="IPR036397">
    <property type="entry name" value="RNaseH_sf"/>
</dbReference>
<dbReference type="PANTHER" id="PTHR48475">
    <property type="entry name" value="RIBONUCLEASE H"/>
    <property type="match status" value="1"/>
</dbReference>
<dbReference type="Gene3D" id="3.30.420.10">
    <property type="entry name" value="Ribonuclease H-like superfamily/Ribonuclease H"/>
    <property type="match status" value="1"/>
</dbReference>
<evidence type="ECO:0000259" key="1">
    <source>
        <dbReference type="PROSITE" id="PS50879"/>
    </source>
</evidence>
<organism evidence="2 3">
    <name type="scientific">Lederbergia galactosidilytica</name>
    <dbReference type="NCBI Taxonomy" id="217031"/>
    <lineage>
        <taxon>Bacteria</taxon>
        <taxon>Bacillati</taxon>
        <taxon>Bacillota</taxon>
        <taxon>Bacilli</taxon>
        <taxon>Bacillales</taxon>
        <taxon>Bacillaceae</taxon>
        <taxon>Lederbergia</taxon>
    </lineage>
</organism>
<dbReference type="EMBL" id="LDJR01000053">
    <property type="protein sequence ID" value="OAK69821.1"/>
    <property type="molecule type" value="Genomic_DNA"/>
</dbReference>
<proteinExistence type="predicted"/>
<gene>
    <name evidence="2" type="ORF">ABB05_13675</name>
</gene>
<dbReference type="InterPro" id="IPR002156">
    <property type="entry name" value="RNaseH_domain"/>
</dbReference>
<dbReference type="Proteomes" id="UP000077881">
    <property type="component" value="Unassembled WGS sequence"/>
</dbReference>
<dbReference type="InterPro" id="IPR012337">
    <property type="entry name" value="RNaseH-like_sf"/>
</dbReference>
<feature type="domain" description="RNase H type-1" evidence="1">
    <location>
        <begin position="70"/>
        <end position="207"/>
    </location>
</feature>
<dbReference type="PANTHER" id="PTHR48475:SF1">
    <property type="entry name" value="RNASE H TYPE-1 DOMAIN-CONTAINING PROTEIN"/>
    <property type="match status" value="1"/>
</dbReference>
<dbReference type="STRING" id="217031.ABB05_13675"/>